<evidence type="ECO:0000256" key="8">
    <source>
        <dbReference type="ARBA" id="ARBA00022741"/>
    </source>
</evidence>
<dbReference type="EMBL" id="CP095073">
    <property type="protein sequence ID" value="UOQ45544.1"/>
    <property type="molecule type" value="Genomic_DNA"/>
</dbReference>
<keyword evidence="11 14" id="KW-1133">Transmembrane helix</keyword>
<dbReference type="SMART" id="SM00091">
    <property type="entry name" value="PAS"/>
    <property type="match status" value="1"/>
</dbReference>
<accession>A0ABY4EMY4</accession>
<evidence type="ECO:0000313" key="16">
    <source>
        <dbReference type="EMBL" id="UOQ45544.1"/>
    </source>
</evidence>
<dbReference type="NCBIfam" id="TIGR00229">
    <property type="entry name" value="sensory_box"/>
    <property type="match status" value="1"/>
</dbReference>
<dbReference type="Pfam" id="PF00989">
    <property type="entry name" value="PAS"/>
    <property type="match status" value="1"/>
</dbReference>
<comment type="catalytic activity">
    <reaction evidence="1">
        <text>ATP + protein L-histidine = ADP + protein N-phospho-L-histidine.</text>
        <dbReference type="EC" id="2.7.13.3"/>
    </reaction>
</comment>
<evidence type="ECO:0000256" key="9">
    <source>
        <dbReference type="ARBA" id="ARBA00022777"/>
    </source>
</evidence>
<organism evidence="16 17">
    <name type="scientific">Halobacillus salinarum</name>
    <dbReference type="NCBI Taxonomy" id="2932257"/>
    <lineage>
        <taxon>Bacteria</taxon>
        <taxon>Bacillati</taxon>
        <taxon>Bacillota</taxon>
        <taxon>Bacilli</taxon>
        <taxon>Bacillales</taxon>
        <taxon>Bacillaceae</taxon>
        <taxon>Halobacillus</taxon>
    </lineage>
</organism>
<dbReference type="Gene3D" id="3.30.565.10">
    <property type="entry name" value="Histidine kinase-like ATPase, C-terminal domain"/>
    <property type="match status" value="1"/>
</dbReference>
<dbReference type="PROSITE" id="PS50109">
    <property type="entry name" value="HIS_KIN"/>
    <property type="match status" value="1"/>
</dbReference>
<keyword evidence="10" id="KW-0067">ATP-binding</keyword>
<gene>
    <name evidence="16" type="ORF">MUN89_06255</name>
</gene>
<comment type="subcellular location">
    <subcellularLocation>
        <location evidence="2">Cell membrane</location>
        <topology evidence="2">Multi-pass membrane protein</topology>
    </subcellularLocation>
</comment>
<keyword evidence="6" id="KW-0808">Transferase</keyword>
<evidence type="ECO:0000256" key="4">
    <source>
        <dbReference type="ARBA" id="ARBA00022475"/>
    </source>
</evidence>
<dbReference type="SMART" id="SM00387">
    <property type="entry name" value="HATPase_c"/>
    <property type="match status" value="1"/>
</dbReference>
<dbReference type="InterPro" id="IPR035965">
    <property type="entry name" value="PAS-like_dom_sf"/>
</dbReference>
<dbReference type="InterPro" id="IPR039506">
    <property type="entry name" value="SPOB_a"/>
</dbReference>
<dbReference type="GO" id="GO:0016301">
    <property type="term" value="F:kinase activity"/>
    <property type="evidence" value="ECO:0007669"/>
    <property type="project" value="UniProtKB-KW"/>
</dbReference>
<dbReference type="PANTHER" id="PTHR45436:SF15">
    <property type="entry name" value="SENSOR HISTIDINE KINASE CUSS"/>
    <property type="match status" value="1"/>
</dbReference>
<dbReference type="InterPro" id="IPR003594">
    <property type="entry name" value="HATPase_dom"/>
</dbReference>
<evidence type="ECO:0000256" key="13">
    <source>
        <dbReference type="ARBA" id="ARBA00023136"/>
    </source>
</evidence>
<dbReference type="SUPFAM" id="SSF55785">
    <property type="entry name" value="PYP-like sensor domain (PAS domain)"/>
    <property type="match status" value="1"/>
</dbReference>
<keyword evidence="12" id="KW-0902">Two-component regulatory system</keyword>
<evidence type="ECO:0000256" key="12">
    <source>
        <dbReference type="ARBA" id="ARBA00023012"/>
    </source>
</evidence>
<dbReference type="InterPro" id="IPR050428">
    <property type="entry name" value="TCS_sensor_his_kinase"/>
</dbReference>
<evidence type="ECO:0000256" key="1">
    <source>
        <dbReference type="ARBA" id="ARBA00000085"/>
    </source>
</evidence>
<dbReference type="PANTHER" id="PTHR45436">
    <property type="entry name" value="SENSOR HISTIDINE KINASE YKOH"/>
    <property type="match status" value="1"/>
</dbReference>
<evidence type="ECO:0000256" key="11">
    <source>
        <dbReference type="ARBA" id="ARBA00022989"/>
    </source>
</evidence>
<dbReference type="SUPFAM" id="SSF55874">
    <property type="entry name" value="ATPase domain of HSP90 chaperone/DNA topoisomerase II/histidine kinase"/>
    <property type="match status" value="1"/>
</dbReference>
<dbReference type="RefSeq" id="WP_244712319.1">
    <property type="nucleotide sequence ID" value="NZ_CP095073.1"/>
</dbReference>
<reference evidence="16 17" key="1">
    <citation type="submission" date="2022-04" db="EMBL/GenBank/DDBJ databases">
        <title>Halobacillus sp. isolated from saltern.</title>
        <authorList>
            <person name="Won M."/>
            <person name="Lee C.-M."/>
            <person name="Woen H.-Y."/>
            <person name="Kwon S.-W."/>
        </authorList>
    </citation>
    <scope>NUCLEOTIDE SEQUENCE [LARGE SCALE GENOMIC DNA]</scope>
    <source>
        <strain evidence="16 17">SSBR10-3</strain>
    </source>
</reference>
<dbReference type="Proteomes" id="UP000831787">
    <property type="component" value="Chromosome"/>
</dbReference>
<evidence type="ECO:0000256" key="10">
    <source>
        <dbReference type="ARBA" id="ARBA00022840"/>
    </source>
</evidence>
<keyword evidence="5" id="KW-0597">Phosphoprotein</keyword>
<dbReference type="InterPro" id="IPR016120">
    <property type="entry name" value="Sig_transdc_His_kin_SpoOB"/>
</dbReference>
<dbReference type="CDD" id="cd00130">
    <property type="entry name" value="PAS"/>
    <property type="match status" value="1"/>
</dbReference>
<name>A0ABY4EMY4_9BACI</name>
<evidence type="ECO:0000259" key="15">
    <source>
        <dbReference type="PROSITE" id="PS50109"/>
    </source>
</evidence>
<dbReference type="Pfam" id="PF02518">
    <property type="entry name" value="HATPase_c"/>
    <property type="match status" value="1"/>
</dbReference>
<protein>
    <recommendedName>
        <fullName evidence="3">histidine kinase</fullName>
        <ecNumber evidence="3">2.7.13.3</ecNumber>
    </recommendedName>
</protein>
<keyword evidence="8" id="KW-0547">Nucleotide-binding</keyword>
<dbReference type="InterPro" id="IPR013767">
    <property type="entry name" value="PAS_fold"/>
</dbReference>
<evidence type="ECO:0000256" key="14">
    <source>
        <dbReference type="SAM" id="Phobius"/>
    </source>
</evidence>
<keyword evidence="4" id="KW-1003">Cell membrane</keyword>
<dbReference type="Gene3D" id="1.10.287.130">
    <property type="match status" value="1"/>
</dbReference>
<dbReference type="PRINTS" id="PR00344">
    <property type="entry name" value="BCTRLSENSOR"/>
</dbReference>
<dbReference type="InterPro" id="IPR036890">
    <property type="entry name" value="HATPase_C_sf"/>
</dbReference>
<dbReference type="Gene3D" id="3.30.450.20">
    <property type="entry name" value="PAS domain"/>
    <property type="match status" value="2"/>
</dbReference>
<feature type="transmembrane region" description="Helical" evidence="14">
    <location>
        <begin position="13"/>
        <end position="34"/>
    </location>
</feature>
<evidence type="ECO:0000313" key="17">
    <source>
        <dbReference type="Proteomes" id="UP000831787"/>
    </source>
</evidence>
<evidence type="ECO:0000256" key="2">
    <source>
        <dbReference type="ARBA" id="ARBA00004651"/>
    </source>
</evidence>
<keyword evidence="17" id="KW-1185">Reference proteome</keyword>
<keyword evidence="7 14" id="KW-0812">Transmembrane</keyword>
<evidence type="ECO:0000256" key="3">
    <source>
        <dbReference type="ARBA" id="ARBA00012438"/>
    </source>
</evidence>
<dbReference type="InterPro" id="IPR005467">
    <property type="entry name" value="His_kinase_dom"/>
</dbReference>
<keyword evidence="9 16" id="KW-0418">Kinase</keyword>
<proteinExistence type="predicted"/>
<dbReference type="InterPro" id="IPR000014">
    <property type="entry name" value="PAS"/>
</dbReference>
<evidence type="ECO:0000256" key="6">
    <source>
        <dbReference type="ARBA" id="ARBA00022679"/>
    </source>
</evidence>
<dbReference type="InterPro" id="IPR004358">
    <property type="entry name" value="Sig_transdc_His_kin-like_C"/>
</dbReference>
<sequence length="533" mass="59870">MNKLFRVSLKVKILGLVIFLLLLVLSLVTFMVAYMDSNEDEQNAEDLALQTSKTLSYMPVVQESFKSNSPTEDLNAVAEQIRDEVEASTIKILTRDGVMYGYAGESSPDENEDKQRYSALVFGSNYVLQTQADDHNILKAISPIMIDYGEYRKVEGTVSVEFNMKQIHKKIIRDIKKLILASASVFIVGIAGSVLLARSIRKDTLGLEPFEISALYRERNAILQSVKEGMIAFDHIGTITMMNFSARQLLGLPGNMEGKNIYNYISSKELLDVVNSEESLTNKELVYRDRPVIINSSPIIEEGRHTGTVVSFRDKTEIKQMVDALSEVRQHSEDLRAQAHEFTSKLYVILGMIQLGKYEEAIKLIQEETHTQEQVSEMFFRNINDEKVQAILLGKFAKASEKKITFTIEEGSSLHPLPSHIRLSPLIVMLGNVINNAFEAVADQKVKHVTFFVTDLGKDIVFEIADSGPGMPQALQEQIFQKGFSMKGNNRGYGLANVKEEVERLSGSMEISSQTQEGTIFTIILPKQLEMEE</sequence>
<evidence type="ECO:0000256" key="7">
    <source>
        <dbReference type="ARBA" id="ARBA00022692"/>
    </source>
</evidence>
<feature type="transmembrane region" description="Helical" evidence="14">
    <location>
        <begin position="178"/>
        <end position="197"/>
    </location>
</feature>
<dbReference type="EC" id="2.7.13.3" evidence="3"/>
<dbReference type="Pfam" id="PF14689">
    <property type="entry name" value="SPOB_a"/>
    <property type="match status" value="1"/>
</dbReference>
<dbReference type="SUPFAM" id="SSF103190">
    <property type="entry name" value="Sensory domain-like"/>
    <property type="match status" value="1"/>
</dbReference>
<dbReference type="SUPFAM" id="SSF55890">
    <property type="entry name" value="Sporulation response regulatory protein Spo0B"/>
    <property type="match status" value="1"/>
</dbReference>
<feature type="domain" description="Histidine kinase" evidence="15">
    <location>
        <begin position="337"/>
        <end position="529"/>
    </location>
</feature>
<keyword evidence="13 14" id="KW-0472">Membrane</keyword>
<evidence type="ECO:0000256" key="5">
    <source>
        <dbReference type="ARBA" id="ARBA00022553"/>
    </source>
</evidence>
<dbReference type="InterPro" id="IPR029151">
    <property type="entry name" value="Sensor-like_sf"/>
</dbReference>